<keyword evidence="5" id="KW-0175">Coiled coil</keyword>
<sequence length="307" mass="33859">MQTFLGSSIETPSDYDEPAHVADTIILSLPELGFKLNFSSSKLVPGHGIAVCTILDAIVRLTIKRRKFTPKSLRTIGGTGGNDEVETVGDEDEDEDGIIDDAVDIQSDDDDEITNINDVGVEGGAKVIDSLELKAEAERVAARLQIRIPAAKSDWRSHFQQMSQHQTRINEIMGQLTPILSKVGADVTRAIQAIQTREKTLNSRFETSVSEYASRASSLATVEARHRARVAEVNALQTELNSVIEKLSSTKETLDEKQKEVSDNSPLMKMKQAITSLKENIKALELRSSILQRSLTQTWLDDKEIDA</sequence>
<evidence type="ECO:0000256" key="6">
    <source>
        <dbReference type="SAM" id="MobiDB-lite"/>
    </source>
</evidence>
<dbReference type="GO" id="GO:0005815">
    <property type="term" value="C:microtubule organizing center"/>
    <property type="evidence" value="ECO:0007669"/>
    <property type="project" value="TreeGrafter"/>
</dbReference>
<evidence type="ECO:0000256" key="2">
    <source>
        <dbReference type="ARBA" id="ARBA00009415"/>
    </source>
</evidence>
<protein>
    <submittedName>
        <fullName evidence="7">Huntingtin-interacting protein</fullName>
    </submittedName>
</protein>
<dbReference type="VEuPathDB" id="TrichDB:TRFO_02412"/>
<dbReference type="GO" id="GO:0005794">
    <property type="term" value="C:Golgi apparatus"/>
    <property type="evidence" value="ECO:0007669"/>
    <property type="project" value="TreeGrafter"/>
</dbReference>
<evidence type="ECO:0000313" key="7">
    <source>
        <dbReference type="EMBL" id="OHS93873.1"/>
    </source>
</evidence>
<evidence type="ECO:0000256" key="3">
    <source>
        <dbReference type="ARBA" id="ARBA00023069"/>
    </source>
</evidence>
<dbReference type="PANTHER" id="PTHR16011:SF0">
    <property type="entry name" value="INTRAFLAGELLAR TRANSPORT PROTEIN 57 HOMOLOG"/>
    <property type="match status" value="1"/>
</dbReference>
<dbReference type="GO" id="GO:0042073">
    <property type="term" value="P:intraciliary transport"/>
    <property type="evidence" value="ECO:0007669"/>
    <property type="project" value="TreeGrafter"/>
</dbReference>
<evidence type="ECO:0000313" key="8">
    <source>
        <dbReference type="Proteomes" id="UP000179807"/>
    </source>
</evidence>
<feature type="region of interest" description="Disordered" evidence="6">
    <location>
        <begin position="74"/>
        <end position="93"/>
    </location>
</feature>
<comment type="caution">
    <text evidence="7">The sequence shown here is derived from an EMBL/GenBank/DDBJ whole genome shotgun (WGS) entry which is preliminary data.</text>
</comment>
<comment type="similarity">
    <text evidence="2">Belongs to the IFT57 family.</text>
</comment>
<dbReference type="GO" id="GO:0030992">
    <property type="term" value="C:intraciliary transport particle B"/>
    <property type="evidence" value="ECO:0007669"/>
    <property type="project" value="TreeGrafter"/>
</dbReference>
<dbReference type="Gene3D" id="1.10.287.1490">
    <property type="match status" value="1"/>
</dbReference>
<dbReference type="PANTHER" id="PTHR16011">
    <property type="entry name" value="IFT57/HIPPI"/>
    <property type="match status" value="1"/>
</dbReference>
<evidence type="ECO:0000256" key="4">
    <source>
        <dbReference type="ARBA" id="ARBA00023273"/>
    </source>
</evidence>
<dbReference type="GO" id="GO:1905515">
    <property type="term" value="P:non-motile cilium assembly"/>
    <property type="evidence" value="ECO:0007669"/>
    <property type="project" value="TreeGrafter"/>
</dbReference>
<dbReference type="Proteomes" id="UP000179807">
    <property type="component" value="Unassembled WGS sequence"/>
</dbReference>
<dbReference type="RefSeq" id="XP_068347010.1">
    <property type="nucleotide sequence ID" value="XM_068490675.1"/>
</dbReference>
<proteinExistence type="inferred from homology"/>
<dbReference type="GO" id="GO:0005929">
    <property type="term" value="C:cilium"/>
    <property type="evidence" value="ECO:0007669"/>
    <property type="project" value="UniProtKB-SubCell"/>
</dbReference>
<accession>A0A1J4J599</accession>
<gene>
    <name evidence="7" type="ORF">TRFO_02412</name>
</gene>
<comment type="subcellular location">
    <subcellularLocation>
        <location evidence="1">Cell projection</location>
        <location evidence="1">Cilium</location>
    </subcellularLocation>
</comment>
<reference evidence="7" key="1">
    <citation type="submission" date="2016-10" db="EMBL/GenBank/DDBJ databases">
        <authorList>
            <person name="Benchimol M."/>
            <person name="Almeida L.G."/>
            <person name="Vasconcelos A.T."/>
            <person name="Perreira-Neves A."/>
            <person name="Rosa I.A."/>
            <person name="Tasca T."/>
            <person name="Bogo M.R."/>
            <person name="de Souza W."/>
        </authorList>
    </citation>
    <scope>NUCLEOTIDE SEQUENCE [LARGE SCALE GENOMIC DNA]</scope>
    <source>
        <strain evidence="7">K</strain>
    </source>
</reference>
<dbReference type="EMBL" id="MLAK01001370">
    <property type="protein sequence ID" value="OHS93873.1"/>
    <property type="molecule type" value="Genomic_DNA"/>
</dbReference>
<keyword evidence="8" id="KW-1185">Reference proteome</keyword>
<evidence type="ECO:0000256" key="5">
    <source>
        <dbReference type="SAM" id="Coils"/>
    </source>
</evidence>
<feature type="compositionally biased region" description="Acidic residues" evidence="6">
    <location>
        <begin position="83"/>
        <end position="93"/>
    </location>
</feature>
<dbReference type="GeneID" id="94825379"/>
<organism evidence="7 8">
    <name type="scientific">Tritrichomonas foetus</name>
    <dbReference type="NCBI Taxonomy" id="1144522"/>
    <lineage>
        <taxon>Eukaryota</taxon>
        <taxon>Metamonada</taxon>
        <taxon>Parabasalia</taxon>
        <taxon>Tritrichomonadida</taxon>
        <taxon>Tritrichomonadidae</taxon>
        <taxon>Tritrichomonas</taxon>
    </lineage>
</organism>
<dbReference type="Pfam" id="PF10498">
    <property type="entry name" value="IFT57"/>
    <property type="match status" value="1"/>
</dbReference>
<dbReference type="InterPro" id="IPR019530">
    <property type="entry name" value="Intra-flagellar_transport_57"/>
</dbReference>
<name>A0A1J4J599_9EUKA</name>
<dbReference type="AlphaFoldDB" id="A0A1J4J599"/>
<dbReference type="OrthoDB" id="423881at2759"/>
<feature type="coiled-coil region" evidence="5">
    <location>
        <begin position="233"/>
        <end position="294"/>
    </location>
</feature>
<keyword evidence="3" id="KW-0969">Cilium</keyword>
<evidence type="ECO:0000256" key="1">
    <source>
        <dbReference type="ARBA" id="ARBA00004138"/>
    </source>
</evidence>
<keyword evidence="4" id="KW-0966">Cell projection</keyword>